<comment type="caution">
    <text evidence="3">The sequence shown here is derived from an EMBL/GenBank/DDBJ whole genome shotgun (WGS) entry which is preliminary data.</text>
</comment>
<evidence type="ECO:0000313" key="3">
    <source>
        <dbReference type="EMBL" id="MDR6238114.1"/>
    </source>
</evidence>
<dbReference type="InterPro" id="IPR000639">
    <property type="entry name" value="Epox_hydrolase-like"/>
</dbReference>
<keyword evidence="4" id="KW-1185">Reference proteome</keyword>
<dbReference type="PRINTS" id="PR00412">
    <property type="entry name" value="EPOXHYDRLASE"/>
</dbReference>
<dbReference type="EC" id="3.8.1.5" evidence="3"/>
<dbReference type="NCBIfam" id="NF002043">
    <property type="entry name" value="PRK00870.1"/>
    <property type="match status" value="1"/>
</dbReference>
<accession>A0AAE3XN55</accession>
<name>A0AAE3XN55_9BACT</name>
<dbReference type="InterPro" id="IPR000073">
    <property type="entry name" value="AB_hydrolase_1"/>
</dbReference>
<organism evidence="3 4">
    <name type="scientific">Aureibacter tunicatorum</name>
    <dbReference type="NCBI Taxonomy" id="866807"/>
    <lineage>
        <taxon>Bacteria</taxon>
        <taxon>Pseudomonadati</taxon>
        <taxon>Bacteroidota</taxon>
        <taxon>Cytophagia</taxon>
        <taxon>Cytophagales</taxon>
        <taxon>Persicobacteraceae</taxon>
        <taxon>Aureibacter</taxon>
    </lineage>
</organism>
<gene>
    <name evidence="3" type="ORF">HNQ88_001090</name>
</gene>
<protein>
    <submittedName>
        <fullName evidence="3">Haloalkane dehalogenase</fullName>
        <ecNumber evidence="3">3.8.1.5</ecNumber>
    </submittedName>
</protein>
<sequence length="294" mass="33920">MEVLKPDLNTFKFIRDFSYQENYIAYENMHMHYIDEGNGEVILALHGEPSWSYLYRKFIPKLENYRFIAPDLIGFGKSDKIVGAKNYSFELHFQSLVNLIEKLELEDITLVVQDWGGLLGLSLLGEYPEKFKRVVIMNTFLPIGKPLSPFFKVWQLFARFHPSLPIGKIIQAGTYNRLDQEVLDAYRAPFPNRKHKDGAKAFPLLVPSSPQHDGVERMKKARNALSEWNKPALIIFSDKDKVMSGLENFFLRLLPSNDLLQKVTIKNAGHFLQEEKGEEIAEHIDAFIKESEQA</sequence>
<dbReference type="SUPFAM" id="SSF53474">
    <property type="entry name" value="alpha/beta-Hydrolases"/>
    <property type="match status" value="1"/>
</dbReference>
<dbReference type="Gene3D" id="3.40.50.1820">
    <property type="entry name" value="alpha/beta hydrolase"/>
    <property type="match status" value="1"/>
</dbReference>
<proteinExistence type="predicted"/>
<dbReference type="AlphaFoldDB" id="A0AAE3XN55"/>
<dbReference type="Pfam" id="PF00561">
    <property type="entry name" value="Abhydrolase_1"/>
    <property type="match status" value="1"/>
</dbReference>
<dbReference type="PRINTS" id="PR00111">
    <property type="entry name" value="ABHYDROLASE"/>
</dbReference>
<evidence type="ECO:0000259" key="2">
    <source>
        <dbReference type="Pfam" id="PF00561"/>
    </source>
</evidence>
<dbReference type="GO" id="GO:0018786">
    <property type="term" value="F:haloalkane dehalogenase activity"/>
    <property type="evidence" value="ECO:0007669"/>
    <property type="project" value="UniProtKB-EC"/>
</dbReference>
<feature type="domain" description="AB hydrolase-1" evidence="2">
    <location>
        <begin position="41"/>
        <end position="276"/>
    </location>
</feature>
<evidence type="ECO:0000256" key="1">
    <source>
        <dbReference type="ARBA" id="ARBA00022801"/>
    </source>
</evidence>
<dbReference type="InterPro" id="IPR029058">
    <property type="entry name" value="AB_hydrolase_fold"/>
</dbReference>
<dbReference type="Proteomes" id="UP001185092">
    <property type="component" value="Unassembled WGS sequence"/>
</dbReference>
<evidence type="ECO:0000313" key="4">
    <source>
        <dbReference type="Proteomes" id="UP001185092"/>
    </source>
</evidence>
<dbReference type="PANTHER" id="PTHR43329">
    <property type="entry name" value="EPOXIDE HYDROLASE"/>
    <property type="match status" value="1"/>
</dbReference>
<dbReference type="RefSeq" id="WP_309937582.1">
    <property type="nucleotide sequence ID" value="NZ_AP025305.1"/>
</dbReference>
<dbReference type="EMBL" id="JAVDQD010000001">
    <property type="protein sequence ID" value="MDR6238114.1"/>
    <property type="molecule type" value="Genomic_DNA"/>
</dbReference>
<keyword evidence="1 3" id="KW-0378">Hydrolase</keyword>
<reference evidence="3" key="1">
    <citation type="submission" date="2023-07" db="EMBL/GenBank/DDBJ databases">
        <title>Genomic Encyclopedia of Type Strains, Phase IV (KMG-IV): sequencing the most valuable type-strain genomes for metagenomic binning, comparative biology and taxonomic classification.</title>
        <authorList>
            <person name="Goeker M."/>
        </authorList>
    </citation>
    <scope>NUCLEOTIDE SEQUENCE</scope>
    <source>
        <strain evidence="3">DSM 26174</strain>
    </source>
</reference>